<protein>
    <submittedName>
        <fullName evidence="2">Uncharacterized protein</fullName>
    </submittedName>
</protein>
<dbReference type="AlphaFoldDB" id="A0A914IGP2"/>
<name>A0A914IGP2_GLORO</name>
<dbReference type="WBParaSite" id="Gr19_v10_g9739.t1">
    <property type="protein sequence ID" value="Gr19_v10_g9739.t1"/>
    <property type="gene ID" value="Gr19_v10_g9739"/>
</dbReference>
<reference evidence="2" key="1">
    <citation type="submission" date="2022-11" db="UniProtKB">
        <authorList>
            <consortium name="WormBaseParasite"/>
        </authorList>
    </citation>
    <scope>IDENTIFICATION</scope>
</reference>
<proteinExistence type="predicted"/>
<organism evidence="1 2">
    <name type="scientific">Globodera rostochiensis</name>
    <name type="common">Golden nematode worm</name>
    <name type="synonym">Heterodera rostochiensis</name>
    <dbReference type="NCBI Taxonomy" id="31243"/>
    <lineage>
        <taxon>Eukaryota</taxon>
        <taxon>Metazoa</taxon>
        <taxon>Ecdysozoa</taxon>
        <taxon>Nematoda</taxon>
        <taxon>Chromadorea</taxon>
        <taxon>Rhabditida</taxon>
        <taxon>Tylenchina</taxon>
        <taxon>Tylenchomorpha</taxon>
        <taxon>Tylenchoidea</taxon>
        <taxon>Heteroderidae</taxon>
        <taxon>Heteroderinae</taxon>
        <taxon>Globodera</taxon>
    </lineage>
</organism>
<sequence>MLFTHKSGRSVHLFTSNSRFGRIHDVSLGSNAKSANQIYESMRGMCAVSKKKKVIGRRDRGAANKWTKFPIAIK</sequence>
<dbReference type="Proteomes" id="UP000887572">
    <property type="component" value="Unplaced"/>
</dbReference>
<evidence type="ECO:0000313" key="1">
    <source>
        <dbReference type="Proteomes" id="UP000887572"/>
    </source>
</evidence>
<evidence type="ECO:0000313" key="2">
    <source>
        <dbReference type="WBParaSite" id="Gr19_v10_g9739.t1"/>
    </source>
</evidence>
<keyword evidence="1" id="KW-1185">Reference proteome</keyword>
<accession>A0A914IGP2</accession>